<dbReference type="STRING" id="3827.A0A1S2XDG1"/>
<name>A0A1S2XDG1_CICAR</name>
<dbReference type="PANTHER" id="PTHR13620:SF59">
    <property type="entry name" value="POLYNUCLEOTIDYL TRANSFERASE, RIBONUCLEASE H-LIKE SUPERFAMILY PROTEIN"/>
    <property type="match status" value="1"/>
</dbReference>
<gene>
    <name evidence="4" type="primary">LOC101513725</name>
</gene>
<dbReference type="GO" id="GO:0003676">
    <property type="term" value="F:nucleic acid binding"/>
    <property type="evidence" value="ECO:0007669"/>
    <property type="project" value="InterPro"/>
</dbReference>
<organism evidence="3 4">
    <name type="scientific">Cicer arietinum</name>
    <name type="common">Chickpea</name>
    <name type="synonym">Garbanzo</name>
    <dbReference type="NCBI Taxonomy" id="3827"/>
    <lineage>
        <taxon>Eukaryota</taxon>
        <taxon>Viridiplantae</taxon>
        <taxon>Streptophyta</taxon>
        <taxon>Embryophyta</taxon>
        <taxon>Tracheophyta</taxon>
        <taxon>Spermatophyta</taxon>
        <taxon>Magnoliopsida</taxon>
        <taxon>eudicotyledons</taxon>
        <taxon>Gunneridae</taxon>
        <taxon>Pentapetalae</taxon>
        <taxon>rosids</taxon>
        <taxon>fabids</taxon>
        <taxon>Fabales</taxon>
        <taxon>Fabaceae</taxon>
        <taxon>Papilionoideae</taxon>
        <taxon>50 kb inversion clade</taxon>
        <taxon>NPAAA clade</taxon>
        <taxon>Hologalegina</taxon>
        <taxon>IRL clade</taxon>
        <taxon>Cicereae</taxon>
        <taxon>Cicer</taxon>
    </lineage>
</organism>
<sequence>MAYNIIRHRSNFPNRQVYTVNLQNERHFHVTVTSNAASVTRWLGQTLFLLPRPLHDPTLVVGLGVQWTHGTPSADIIQLCIGCRCLIFQLSLADRVPNRLRRFLYHPLHTFVGFWNHTDRWKLERSVHRLHLLREPVDLRHPAGDLWDENLRYASMRDIVWSVLGYDVTQRQGIGMSDWSAEHLDMDQIASAAIKAFCARLIGVRVRDSAMQ</sequence>
<dbReference type="AlphaFoldDB" id="A0A1S2XDG1"/>
<dbReference type="InterPro" id="IPR036397">
    <property type="entry name" value="RNaseH_sf"/>
</dbReference>
<dbReference type="GeneID" id="101513725"/>
<proteinExistence type="predicted"/>
<accession>A0A1S2XDG1</accession>
<evidence type="ECO:0000256" key="2">
    <source>
        <dbReference type="ARBA" id="ARBA00022801"/>
    </source>
</evidence>
<dbReference type="InterPro" id="IPR051132">
    <property type="entry name" value="3-5_Exonuclease_domain"/>
</dbReference>
<evidence type="ECO:0000256" key="1">
    <source>
        <dbReference type="ARBA" id="ARBA00022722"/>
    </source>
</evidence>
<dbReference type="OrthoDB" id="10261556at2759"/>
<protein>
    <submittedName>
        <fullName evidence="4">Uncharacterized protein LOC101513725</fullName>
    </submittedName>
</protein>
<evidence type="ECO:0000313" key="4">
    <source>
        <dbReference type="RefSeq" id="XP_004486581.1"/>
    </source>
</evidence>
<dbReference type="PaxDb" id="3827-XP_004486581.1"/>
<dbReference type="Proteomes" id="UP000087171">
    <property type="component" value="Chromosome Ca1"/>
</dbReference>
<dbReference type="RefSeq" id="XP_004486581.1">
    <property type="nucleotide sequence ID" value="XM_004486524.3"/>
</dbReference>
<dbReference type="GO" id="GO:0005737">
    <property type="term" value="C:cytoplasm"/>
    <property type="evidence" value="ECO:0007669"/>
    <property type="project" value="TreeGrafter"/>
</dbReference>
<keyword evidence="2" id="KW-0378">Hydrolase</keyword>
<dbReference type="KEGG" id="cam:101513725"/>
<keyword evidence="3" id="KW-1185">Reference proteome</keyword>
<keyword evidence="1" id="KW-0540">Nuclease</keyword>
<dbReference type="GO" id="GO:0005634">
    <property type="term" value="C:nucleus"/>
    <property type="evidence" value="ECO:0007669"/>
    <property type="project" value="TreeGrafter"/>
</dbReference>
<reference evidence="3" key="1">
    <citation type="journal article" date="2013" name="Nat. Biotechnol.">
        <title>Draft genome sequence of chickpea (Cicer arietinum) provides a resource for trait improvement.</title>
        <authorList>
            <person name="Varshney R.K."/>
            <person name="Song C."/>
            <person name="Saxena R.K."/>
            <person name="Azam S."/>
            <person name="Yu S."/>
            <person name="Sharpe A.G."/>
            <person name="Cannon S."/>
            <person name="Baek J."/>
            <person name="Rosen B.D."/>
            <person name="Tar'an B."/>
            <person name="Millan T."/>
            <person name="Zhang X."/>
            <person name="Ramsay L.D."/>
            <person name="Iwata A."/>
            <person name="Wang Y."/>
            <person name="Nelson W."/>
            <person name="Farmer A.D."/>
            <person name="Gaur P.M."/>
            <person name="Soderlund C."/>
            <person name="Penmetsa R.V."/>
            <person name="Xu C."/>
            <person name="Bharti A.K."/>
            <person name="He W."/>
            <person name="Winter P."/>
            <person name="Zhao S."/>
            <person name="Hane J.K."/>
            <person name="Carrasquilla-Garcia N."/>
            <person name="Condie J.A."/>
            <person name="Upadhyaya H.D."/>
            <person name="Luo M.C."/>
            <person name="Thudi M."/>
            <person name="Gowda C.L."/>
            <person name="Singh N.P."/>
            <person name="Lichtenzveig J."/>
            <person name="Gali K.K."/>
            <person name="Rubio J."/>
            <person name="Nadarajan N."/>
            <person name="Dolezel J."/>
            <person name="Bansal K.C."/>
            <person name="Xu X."/>
            <person name="Edwards D."/>
            <person name="Zhang G."/>
            <person name="Kahl G."/>
            <person name="Gil J."/>
            <person name="Singh K.B."/>
            <person name="Datta S.K."/>
            <person name="Jackson S.A."/>
            <person name="Wang J."/>
            <person name="Cook D.R."/>
        </authorList>
    </citation>
    <scope>NUCLEOTIDE SEQUENCE [LARGE SCALE GENOMIC DNA]</scope>
    <source>
        <strain evidence="3">cv. CDC Frontier</strain>
    </source>
</reference>
<evidence type="ECO:0000313" key="3">
    <source>
        <dbReference type="Proteomes" id="UP000087171"/>
    </source>
</evidence>
<dbReference type="Gene3D" id="3.30.420.10">
    <property type="entry name" value="Ribonuclease H-like superfamily/Ribonuclease H"/>
    <property type="match status" value="1"/>
</dbReference>
<dbReference type="PANTHER" id="PTHR13620">
    <property type="entry name" value="3-5 EXONUCLEASE"/>
    <property type="match status" value="1"/>
</dbReference>
<dbReference type="InterPro" id="IPR012337">
    <property type="entry name" value="RNaseH-like_sf"/>
</dbReference>
<dbReference type="GO" id="GO:0008408">
    <property type="term" value="F:3'-5' exonuclease activity"/>
    <property type="evidence" value="ECO:0007669"/>
    <property type="project" value="TreeGrafter"/>
</dbReference>
<reference evidence="4" key="2">
    <citation type="submission" date="2025-08" db="UniProtKB">
        <authorList>
            <consortium name="RefSeq"/>
        </authorList>
    </citation>
    <scope>IDENTIFICATION</scope>
    <source>
        <tissue evidence="4">Etiolated seedlings</tissue>
    </source>
</reference>
<dbReference type="SUPFAM" id="SSF53098">
    <property type="entry name" value="Ribonuclease H-like"/>
    <property type="match status" value="1"/>
</dbReference>
<dbReference type="eggNOG" id="KOG4373">
    <property type="taxonomic scope" value="Eukaryota"/>
</dbReference>